<dbReference type="EMBL" id="AP022588">
    <property type="protein sequence ID" value="BBY31470.1"/>
    <property type="molecule type" value="Genomic_DNA"/>
</dbReference>
<dbReference type="Proteomes" id="UP000467193">
    <property type="component" value="Chromosome"/>
</dbReference>
<feature type="domain" description="Glycosyl transferase family 28 C-terminal" evidence="1">
    <location>
        <begin position="230"/>
        <end position="286"/>
    </location>
</feature>
<dbReference type="Gene3D" id="3.40.50.2000">
    <property type="entry name" value="Glycogen Phosphorylase B"/>
    <property type="match status" value="1"/>
</dbReference>
<evidence type="ECO:0000259" key="1">
    <source>
        <dbReference type="Pfam" id="PF04101"/>
    </source>
</evidence>
<organism evidence="2 3">
    <name type="scientific">Mycolicibacterium sediminis</name>
    <dbReference type="NCBI Taxonomy" id="1286180"/>
    <lineage>
        <taxon>Bacteria</taxon>
        <taxon>Bacillati</taxon>
        <taxon>Actinomycetota</taxon>
        <taxon>Actinomycetes</taxon>
        <taxon>Mycobacteriales</taxon>
        <taxon>Mycobacteriaceae</taxon>
        <taxon>Mycolicibacterium</taxon>
    </lineage>
</organism>
<accession>A0A7I7R076</accession>
<dbReference type="KEGG" id="msei:MSEDJ_55660"/>
<protein>
    <recommendedName>
        <fullName evidence="1">Glycosyl transferase family 28 C-terminal domain-containing protein</fullName>
    </recommendedName>
</protein>
<proteinExistence type="predicted"/>
<evidence type="ECO:0000313" key="3">
    <source>
        <dbReference type="Proteomes" id="UP000467193"/>
    </source>
</evidence>
<dbReference type="Pfam" id="PF04101">
    <property type="entry name" value="Glyco_tran_28_C"/>
    <property type="match status" value="1"/>
</dbReference>
<dbReference type="AlphaFoldDB" id="A0A7I7R076"/>
<name>A0A7I7R076_9MYCO</name>
<evidence type="ECO:0000313" key="2">
    <source>
        <dbReference type="EMBL" id="BBY31470.1"/>
    </source>
</evidence>
<sequence length="327" mass="34688">MICYYVHHHGRGHLNRALAITRHLDEQVTFLSSSPRPAGLRAGDRWVDLPMDVPPPGGEADDVTANGRLHWVPRHVDGLARRAAVIADVLAVTSPRRIVVDVSVEVTLLARLCGIPVTVMGMPGLRDDAAHRLAYDVADQIIAPWSVEAYRPDWLSRYGPRVHAVGSISRFDGVPRPAMPDDGVTRGLLLAGAGGSTVPACALEDLRAAAPGLEWIAAGGGSAWVDDPWPLISTADLVVSHAGQNAVADVALAGASAVVIPEERPFAEQFATAEALAASDVCVVVESWPTRAQWPALIDRALRSDRGRWSALRPEGSAARAAAVLAS</sequence>
<dbReference type="RefSeq" id="WP_163800962.1">
    <property type="nucleotide sequence ID" value="NZ_AP022588.1"/>
</dbReference>
<dbReference type="SUPFAM" id="SSF53756">
    <property type="entry name" value="UDP-Glycosyltransferase/glycogen phosphorylase"/>
    <property type="match status" value="1"/>
</dbReference>
<reference evidence="2 3" key="1">
    <citation type="journal article" date="2019" name="Emerg. Microbes Infect.">
        <title>Comprehensive subspecies identification of 175 nontuberculous mycobacteria species based on 7547 genomic profiles.</title>
        <authorList>
            <person name="Matsumoto Y."/>
            <person name="Kinjo T."/>
            <person name="Motooka D."/>
            <person name="Nabeya D."/>
            <person name="Jung N."/>
            <person name="Uechi K."/>
            <person name="Horii T."/>
            <person name="Iida T."/>
            <person name="Fujita J."/>
            <person name="Nakamura S."/>
        </authorList>
    </citation>
    <scope>NUCLEOTIDE SEQUENCE [LARGE SCALE GENOMIC DNA]</scope>
    <source>
        <strain evidence="2 3">JCM 17899</strain>
    </source>
</reference>
<dbReference type="InterPro" id="IPR007235">
    <property type="entry name" value="Glyco_trans_28_C"/>
</dbReference>
<gene>
    <name evidence="2" type="ORF">MSEDJ_55660</name>
</gene>
<keyword evidence="3" id="KW-1185">Reference proteome</keyword>
<dbReference type="GO" id="GO:0016758">
    <property type="term" value="F:hexosyltransferase activity"/>
    <property type="evidence" value="ECO:0007669"/>
    <property type="project" value="InterPro"/>
</dbReference>